<dbReference type="GO" id="GO:0008841">
    <property type="term" value="F:dihydrofolate synthase activity"/>
    <property type="evidence" value="ECO:0007669"/>
    <property type="project" value="TreeGrafter"/>
</dbReference>
<keyword evidence="4" id="KW-0067">ATP-binding</keyword>
<feature type="non-terminal residue" evidence="5">
    <location>
        <position position="1"/>
    </location>
</feature>
<dbReference type="GO" id="GO:0004326">
    <property type="term" value="F:tetrahydrofolylpolyglutamate synthase activity"/>
    <property type="evidence" value="ECO:0007669"/>
    <property type="project" value="InterPro"/>
</dbReference>
<protein>
    <recommendedName>
        <fullName evidence="6">Mur ligase central domain-containing protein</fullName>
    </recommendedName>
</protein>
<reference evidence="5" key="1">
    <citation type="submission" date="2018-05" db="EMBL/GenBank/DDBJ databases">
        <authorList>
            <person name="Lanie J.A."/>
            <person name="Ng W.-L."/>
            <person name="Kazmierczak K.M."/>
            <person name="Andrzejewski T.M."/>
            <person name="Davidsen T.M."/>
            <person name="Wayne K.J."/>
            <person name="Tettelin H."/>
            <person name="Glass J.I."/>
            <person name="Rusch D."/>
            <person name="Podicherti R."/>
            <person name="Tsui H.-C.T."/>
            <person name="Winkler M.E."/>
        </authorList>
    </citation>
    <scope>NUCLEOTIDE SEQUENCE</scope>
</reference>
<dbReference type="SUPFAM" id="SSF53623">
    <property type="entry name" value="MurD-like peptide ligases, catalytic domain"/>
    <property type="match status" value="1"/>
</dbReference>
<dbReference type="GO" id="GO:0005524">
    <property type="term" value="F:ATP binding"/>
    <property type="evidence" value="ECO:0007669"/>
    <property type="project" value="UniProtKB-KW"/>
</dbReference>
<dbReference type="PANTHER" id="PTHR11136">
    <property type="entry name" value="FOLYLPOLYGLUTAMATE SYNTHASE-RELATED"/>
    <property type="match status" value="1"/>
</dbReference>
<evidence type="ECO:0000256" key="1">
    <source>
        <dbReference type="ARBA" id="ARBA00008276"/>
    </source>
</evidence>
<evidence type="ECO:0000256" key="4">
    <source>
        <dbReference type="ARBA" id="ARBA00022840"/>
    </source>
</evidence>
<feature type="non-terminal residue" evidence="5">
    <location>
        <position position="62"/>
    </location>
</feature>
<keyword evidence="3" id="KW-0547">Nucleotide-binding</keyword>
<dbReference type="InterPro" id="IPR001645">
    <property type="entry name" value="Folylpolyglutamate_synth"/>
</dbReference>
<keyword evidence="2" id="KW-0436">Ligase</keyword>
<organism evidence="5">
    <name type="scientific">marine metagenome</name>
    <dbReference type="NCBI Taxonomy" id="408172"/>
    <lineage>
        <taxon>unclassified sequences</taxon>
        <taxon>metagenomes</taxon>
        <taxon>ecological metagenomes</taxon>
    </lineage>
</organism>
<accession>A0A382MTM5</accession>
<dbReference type="PANTHER" id="PTHR11136:SF0">
    <property type="entry name" value="DIHYDROFOLATE SYNTHETASE-RELATED"/>
    <property type="match status" value="1"/>
</dbReference>
<proteinExistence type="inferred from homology"/>
<evidence type="ECO:0000256" key="2">
    <source>
        <dbReference type="ARBA" id="ARBA00022598"/>
    </source>
</evidence>
<gene>
    <name evidence="5" type="ORF">METZ01_LOCUS305083</name>
</gene>
<dbReference type="Gene3D" id="3.40.1190.10">
    <property type="entry name" value="Mur-like, catalytic domain"/>
    <property type="match status" value="1"/>
</dbReference>
<dbReference type="InterPro" id="IPR036565">
    <property type="entry name" value="Mur-like_cat_sf"/>
</dbReference>
<comment type="similarity">
    <text evidence="1">Belongs to the folylpolyglutamate synthase family.</text>
</comment>
<evidence type="ECO:0000256" key="3">
    <source>
        <dbReference type="ARBA" id="ARBA00022741"/>
    </source>
</evidence>
<dbReference type="GO" id="GO:0005737">
    <property type="term" value="C:cytoplasm"/>
    <property type="evidence" value="ECO:0007669"/>
    <property type="project" value="TreeGrafter"/>
</dbReference>
<dbReference type="EMBL" id="UINC01095830">
    <property type="protein sequence ID" value="SVC52229.1"/>
    <property type="molecule type" value="Genomic_DNA"/>
</dbReference>
<sequence length="62" mass="6998">VNGKTISNEEIITFMKKNQKHIKNIQSTFFETTTVMAFDHFSKHNVDIAIIETGLGGRLDST</sequence>
<evidence type="ECO:0000313" key="5">
    <source>
        <dbReference type="EMBL" id="SVC52229.1"/>
    </source>
</evidence>
<name>A0A382MTM5_9ZZZZ</name>
<evidence type="ECO:0008006" key="6">
    <source>
        <dbReference type="Google" id="ProtNLM"/>
    </source>
</evidence>
<dbReference type="AlphaFoldDB" id="A0A382MTM5"/>